<dbReference type="InterPro" id="IPR035965">
    <property type="entry name" value="PAS-like_dom_sf"/>
</dbReference>
<gene>
    <name evidence="4" type="ordered locus">Desca_0496</name>
</gene>
<sequence>MEISSGSGRGFTMLANNFFNIPGLTKFTRMIMELSEDLISVIDHRGIIIAMNPAVGKLLNIDVNSLIGQPMIKAVYKGKKYDAKGNYLSPIIETLETGREFKEVEKTIKSPLVRGEFICRTTTGILRDAAGRVAGAYSFDQNITVRRRLERTNEKLEEMINNQHLQTVLAFTEAIGARDNYTRGHSERVAEYAQMIAGAMGLGQLNQLVYVAALVHDVGKIGVPEHILNKPGRLTDEEFIKIKEHPVTGSNILKQIGSFNYLVPIVRAHHERYDGRGYPDGLAGKDIPLISRIIAVADAFEAMTSDRSYRKRFTIDYAVNELKLNAGTQFDPEIVDHFTKLIGYLK</sequence>
<dbReference type="EMBL" id="CP002736">
    <property type="protein sequence ID" value="AEF93389.1"/>
    <property type="molecule type" value="Genomic_DNA"/>
</dbReference>
<dbReference type="STRING" id="868595.Desca_0496"/>
<dbReference type="Gene3D" id="1.10.3210.10">
    <property type="entry name" value="Hypothetical protein af1432"/>
    <property type="match status" value="1"/>
</dbReference>
<dbReference type="Proteomes" id="UP000009226">
    <property type="component" value="Chromosome"/>
</dbReference>
<dbReference type="HOGENOM" id="CLU_000445_92_13_9"/>
<evidence type="ECO:0000313" key="5">
    <source>
        <dbReference type="Proteomes" id="UP000009226"/>
    </source>
</evidence>
<reference evidence="4 5" key="1">
    <citation type="submission" date="2011-05" db="EMBL/GenBank/DDBJ databases">
        <title>Complete sequence of Desulfotomaculum carboxydivorans CO-1-SRB.</title>
        <authorList>
            <consortium name="US DOE Joint Genome Institute"/>
            <person name="Lucas S."/>
            <person name="Han J."/>
            <person name="Lapidus A."/>
            <person name="Cheng J.-F."/>
            <person name="Goodwin L."/>
            <person name="Pitluck S."/>
            <person name="Peters L."/>
            <person name="Mikhailova N."/>
            <person name="Lu M."/>
            <person name="Han C."/>
            <person name="Tapia R."/>
            <person name="Land M."/>
            <person name="Hauser L."/>
            <person name="Kyrpides N."/>
            <person name="Ivanova N."/>
            <person name="Pagani I."/>
            <person name="Stams A."/>
            <person name="Plugge C."/>
            <person name="Muyzer G."/>
            <person name="Kuever J."/>
            <person name="Parshina S."/>
            <person name="Ivanova A."/>
            <person name="Nazina T."/>
            <person name="Woyke T."/>
        </authorList>
    </citation>
    <scope>NUCLEOTIDE SEQUENCE [LARGE SCALE GENOMIC DNA]</scope>
    <source>
        <strain evidence="5">DSM 14880 / VKM B-2319 / CO-1-SRB</strain>
    </source>
</reference>
<organism evidence="4 5">
    <name type="scientific">Desulfotomaculum nigrificans (strain DSM 14880 / VKM B-2319 / CO-1-SRB)</name>
    <name type="common">Desulfotomaculum carboxydivorans</name>
    <dbReference type="NCBI Taxonomy" id="868595"/>
    <lineage>
        <taxon>Bacteria</taxon>
        <taxon>Bacillati</taxon>
        <taxon>Bacillota</taxon>
        <taxon>Clostridia</taxon>
        <taxon>Eubacteriales</taxon>
        <taxon>Desulfotomaculaceae</taxon>
        <taxon>Desulfotomaculum</taxon>
    </lineage>
</organism>
<dbReference type="PROSITE" id="PS50112">
    <property type="entry name" value="PAS"/>
    <property type="match status" value="1"/>
</dbReference>
<dbReference type="InterPro" id="IPR037522">
    <property type="entry name" value="HD_GYP_dom"/>
</dbReference>
<dbReference type="KEGG" id="dca:Desca_0496"/>
<protein>
    <submittedName>
        <fullName evidence="4">Putative PAS/PAC sensor protein</fullName>
    </submittedName>
</protein>
<dbReference type="Gene3D" id="3.30.450.20">
    <property type="entry name" value="PAS domain"/>
    <property type="match status" value="1"/>
</dbReference>
<evidence type="ECO:0000259" key="2">
    <source>
        <dbReference type="PROSITE" id="PS51831"/>
    </source>
</evidence>
<dbReference type="CDD" id="cd00077">
    <property type="entry name" value="HDc"/>
    <property type="match status" value="1"/>
</dbReference>
<name>F6B7D9_DESCC</name>
<dbReference type="InterPro" id="IPR006674">
    <property type="entry name" value="HD_domain"/>
</dbReference>
<dbReference type="AlphaFoldDB" id="F6B7D9"/>
<dbReference type="SUPFAM" id="SSF55785">
    <property type="entry name" value="PYP-like sensor domain (PAS domain)"/>
    <property type="match status" value="1"/>
</dbReference>
<dbReference type="SUPFAM" id="SSF109604">
    <property type="entry name" value="HD-domain/PDEase-like"/>
    <property type="match status" value="1"/>
</dbReference>
<dbReference type="InterPro" id="IPR000014">
    <property type="entry name" value="PAS"/>
</dbReference>
<proteinExistence type="predicted"/>
<dbReference type="Pfam" id="PF13487">
    <property type="entry name" value="HD_5"/>
    <property type="match status" value="1"/>
</dbReference>
<feature type="domain" description="HD-GYP" evidence="3">
    <location>
        <begin position="160"/>
        <end position="346"/>
    </location>
</feature>
<dbReference type="InterPro" id="IPR006675">
    <property type="entry name" value="HDIG_dom"/>
</dbReference>
<dbReference type="PROSITE" id="PS51832">
    <property type="entry name" value="HD_GYP"/>
    <property type="match status" value="1"/>
</dbReference>
<dbReference type="eggNOG" id="COG2206">
    <property type="taxonomic scope" value="Bacteria"/>
</dbReference>
<dbReference type="InterPro" id="IPR013767">
    <property type="entry name" value="PAS_fold"/>
</dbReference>
<dbReference type="PANTHER" id="PTHR43155">
    <property type="entry name" value="CYCLIC DI-GMP PHOSPHODIESTERASE PA4108-RELATED"/>
    <property type="match status" value="1"/>
</dbReference>
<keyword evidence="5" id="KW-1185">Reference proteome</keyword>
<dbReference type="PROSITE" id="PS51831">
    <property type="entry name" value="HD"/>
    <property type="match status" value="1"/>
</dbReference>
<dbReference type="SMART" id="SM00471">
    <property type="entry name" value="HDc"/>
    <property type="match status" value="1"/>
</dbReference>
<dbReference type="NCBIfam" id="TIGR00229">
    <property type="entry name" value="sensory_box"/>
    <property type="match status" value="1"/>
</dbReference>
<dbReference type="NCBIfam" id="TIGR00277">
    <property type="entry name" value="HDIG"/>
    <property type="match status" value="1"/>
</dbReference>
<feature type="domain" description="PAS" evidence="1">
    <location>
        <begin position="24"/>
        <end position="72"/>
    </location>
</feature>
<dbReference type="Pfam" id="PF00989">
    <property type="entry name" value="PAS"/>
    <property type="match status" value="1"/>
</dbReference>
<dbReference type="InterPro" id="IPR003607">
    <property type="entry name" value="HD/PDEase_dom"/>
</dbReference>
<dbReference type="GO" id="GO:0006355">
    <property type="term" value="P:regulation of DNA-templated transcription"/>
    <property type="evidence" value="ECO:0007669"/>
    <property type="project" value="InterPro"/>
</dbReference>
<evidence type="ECO:0000259" key="1">
    <source>
        <dbReference type="PROSITE" id="PS50112"/>
    </source>
</evidence>
<accession>F6B7D9</accession>
<dbReference type="PANTHER" id="PTHR43155:SF2">
    <property type="entry name" value="CYCLIC DI-GMP PHOSPHODIESTERASE PA4108"/>
    <property type="match status" value="1"/>
</dbReference>
<evidence type="ECO:0000259" key="3">
    <source>
        <dbReference type="PROSITE" id="PS51832"/>
    </source>
</evidence>
<evidence type="ECO:0000313" key="4">
    <source>
        <dbReference type="EMBL" id="AEF93389.1"/>
    </source>
</evidence>
<feature type="domain" description="HD" evidence="2">
    <location>
        <begin position="182"/>
        <end position="303"/>
    </location>
</feature>